<dbReference type="InterPro" id="IPR002575">
    <property type="entry name" value="Aminoglycoside_PTrfase"/>
</dbReference>
<dbReference type="PROSITE" id="PS50011">
    <property type="entry name" value="PROTEIN_KINASE_DOM"/>
    <property type="match status" value="1"/>
</dbReference>
<dbReference type="GO" id="GO:0004672">
    <property type="term" value="F:protein kinase activity"/>
    <property type="evidence" value="ECO:0007669"/>
    <property type="project" value="InterPro"/>
</dbReference>
<evidence type="ECO:0000313" key="3">
    <source>
        <dbReference type="Proteomes" id="UP000219482"/>
    </source>
</evidence>
<feature type="domain" description="Protein kinase" evidence="1">
    <location>
        <begin position="242"/>
        <end position="487"/>
    </location>
</feature>
<sequence length="487" mass="54222">MRKQLRAAIARLAPEAIDGVQNLQGLPDRLDRIDEDLSGLSELVRQVDLRVNHFQQFDFRLQKLRSLAAQVEPYQPAYGLPGVIAEPARDSVDRCRAIENHFGGRVRGKRLLDVGSSLGFVCYWFADRGMVTEGWEGNPANAEVAQLIGELNGVPSRIRTQLFDADSVATIGPGQFDVVTLLSVLHHVVYHQGLEQTQVLMRDLLQRVPVLVLELARKGEDPDLFWDASLPEDELDIFALVRDEVEIVQLGMFGTHLSDKARPLYVVSRKERVSVNDREYAVTSSRAEAYPGSAAVVDHESRRYMWGDGVFIKQYRLAERTSANARLITHEISALIGIQHLSRAPRLIDYEVSGDVATVVYGRVAGDLLETGAPLPAEQIDAIVGEILAALRELHGEGLFHNDVRSWNILWDGTTARLIDYADTSSTDFDGDLVSVLWLVHALTTGTREPTEQGKSQLPPREALDPRFHELYDQVAGGIRRATELAQ</sequence>
<dbReference type="SUPFAM" id="SSF56112">
    <property type="entry name" value="Protein kinase-like (PK-like)"/>
    <property type="match status" value="1"/>
</dbReference>
<dbReference type="OrthoDB" id="3383851at2"/>
<proteinExistence type="predicted"/>
<dbReference type="InterPro" id="IPR013216">
    <property type="entry name" value="Methyltransf_11"/>
</dbReference>
<dbReference type="InterPro" id="IPR000719">
    <property type="entry name" value="Prot_kinase_dom"/>
</dbReference>
<organism evidence="2 3">
    <name type="scientific">Blastococcus haudaquaticus</name>
    <dbReference type="NCBI Taxonomy" id="1938745"/>
    <lineage>
        <taxon>Bacteria</taxon>
        <taxon>Bacillati</taxon>
        <taxon>Actinomycetota</taxon>
        <taxon>Actinomycetes</taxon>
        <taxon>Geodermatophilales</taxon>
        <taxon>Geodermatophilaceae</taxon>
        <taxon>Blastococcus</taxon>
    </lineage>
</organism>
<protein>
    <submittedName>
        <fullName evidence="2">O-antigen chain-terminating methyltransferase</fullName>
    </submittedName>
</protein>
<dbReference type="Gene3D" id="3.30.200.20">
    <property type="entry name" value="Phosphorylase Kinase, domain 1"/>
    <property type="match status" value="1"/>
</dbReference>
<dbReference type="GO" id="GO:0032259">
    <property type="term" value="P:methylation"/>
    <property type="evidence" value="ECO:0007669"/>
    <property type="project" value="UniProtKB-KW"/>
</dbReference>
<accession>A0A286GE04</accession>
<dbReference type="Gene3D" id="3.40.50.150">
    <property type="entry name" value="Vaccinia Virus protein VP39"/>
    <property type="match status" value="1"/>
</dbReference>
<dbReference type="Gene3D" id="1.10.510.10">
    <property type="entry name" value="Transferase(Phosphotransferase) domain 1"/>
    <property type="match status" value="1"/>
</dbReference>
<dbReference type="RefSeq" id="WP_097182263.1">
    <property type="nucleotide sequence ID" value="NZ_OCNK01000001.1"/>
</dbReference>
<dbReference type="Pfam" id="PF08241">
    <property type="entry name" value="Methyltransf_11"/>
    <property type="match status" value="1"/>
</dbReference>
<dbReference type="Proteomes" id="UP000219482">
    <property type="component" value="Unassembled WGS sequence"/>
</dbReference>
<dbReference type="CDD" id="cd02440">
    <property type="entry name" value="AdoMet_MTases"/>
    <property type="match status" value="1"/>
</dbReference>
<name>A0A286GE04_9ACTN</name>
<dbReference type="InterPro" id="IPR029063">
    <property type="entry name" value="SAM-dependent_MTases_sf"/>
</dbReference>
<keyword evidence="2" id="KW-0808">Transferase</keyword>
<evidence type="ECO:0000259" key="1">
    <source>
        <dbReference type="PROSITE" id="PS50011"/>
    </source>
</evidence>
<dbReference type="GO" id="GO:0008757">
    <property type="term" value="F:S-adenosylmethionine-dependent methyltransferase activity"/>
    <property type="evidence" value="ECO:0007669"/>
    <property type="project" value="InterPro"/>
</dbReference>
<keyword evidence="2" id="KW-0489">Methyltransferase</keyword>
<gene>
    <name evidence="2" type="ORF">SAMN06272739_0410</name>
</gene>
<dbReference type="EMBL" id="OCNK01000001">
    <property type="protein sequence ID" value="SOD93753.1"/>
    <property type="molecule type" value="Genomic_DNA"/>
</dbReference>
<dbReference type="GO" id="GO:0005524">
    <property type="term" value="F:ATP binding"/>
    <property type="evidence" value="ECO:0007669"/>
    <property type="project" value="InterPro"/>
</dbReference>
<dbReference type="SUPFAM" id="SSF53335">
    <property type="entry name" value="S-adenosyl-L-methionine-dependent methyltransferases"/>
    <property type="match status" value="1"/>
</dbReference>
<dbReference type="InterPro" id="IPR011009">
    <property type="entry name" value="Kinase-like_dom_sf"/>
</dbReference>
<keyword evidence="3" id="KW-1185">Reference proteome</keyword>
<reference evidence="3" key="1">
    <citation type="submission" date="2017-09" db="EMBL/GenBank/DDBJ databases">
        <authorList>
            <person name="Varghese N."/>
            <person name="Submissions S."/>
        </authorList>
    </citation>
    <scope>NUCLEOTIDE SEQUENCE [LARGE SCALE GENOMIC DNA]</scope>
    <source>
        <strain evidence="3">DSM 44270</strain>
    </source>
</reference>
<dbReference type="AlphaFoldDB" id="A0A286GE04"/>
<evidence type="ECO:0000313" key="2">
    <source>
        <dbReference type="EMBL" id="SOD93753.1"/>
    </source>
</evidence>
<dbReference type="Pfam" id="PF01636">
    <property type="entry name" value="APH"/>
    <property type="match status" value="1"/>
</dbReference>